<name>D2MQE3_9FIRM</name>
<dbReference type="RefSeq" id="WP_006627606.1">
    <property type="nucleotide sequence ID" value="NZ_ADFR01000016.1"/>
</dbReference>
<evidence type="ECO:0000256" key="1">
    <source>
        <dbReference type="SAM" id="Phobius"/>
    </source>
</evidence>
<gene>
    <name evidence="2" type="ORF">HMPREF9013_0495</name>
</gene>
<keyword evidence="1" id="KW-1133">Transmembrane helix</keyword>
<proteinExistence type="predicted"/>
<dbReference type="Proteomes" id="UP000005017">
    <property type="component" value="Unassembled WGS sequence"/>
</dbReference>
<protein>
    <recommendedName>
        <fullName evidence="4">DUF948 domain-containing protein</fullName>
    </recommendedName>
</protein>
<sequence>MDALLNDLQLVCAKLLPILGVVVLLFLCMVLKRLITLLESINKTVIQLEPTMKLVDKSLEKAQAPLDTTVKYCKSLDSIHDKVSSAISKASKTVSDNLKKKKEEVNSNDQQE</sequence>
<reference evidence="3" key="1">
    <citation type="submission" date="2009-12" db="EMBL/GenBank/DDBJ databases">
        <title>Sequence of Clostridiales genomosp. BVAB3 str. UPII9-5.</title>
        <authorList>
            <person name="Madupu R."/>
            <person name="Durkin A.S."/>
            <person name="Torralba M."/>
            <person name="Methe B."/>
            <person name="Sutton G.G."/>
            <person name="Strausberg R.L."/>
            <person name="Nelson K.E."/>
        </authorList>
    </citation>
    <scope>NUCLEOTIDE SEQUENCE [LARGE SCALE GENOMIC DNA]</scope>
    <source>
        <strain evidence="3">W1219</strain>
    </source>
</reference>
<evidence type="ECO:0000313" key="2">
    <source>
        <dbReference type="EMBL" id="EFC05212.1"/>
    </source>
</evidence>
<dbReference type="EMBL" id="ADFR01000016">
    <property type="protein sequence ID" value="EFC05212.1"/>
    <property type="molecule type" value="Genomic_DNA"/>
</dbReference>
<dbReference type="AlphaFoldDB" id="D2MQE3"/>
<organism evidence="2 3">
    <name type="scientific">Bulleidia extructa W1219</name>
    <dbReference type="NCBI Taxonomy" id="679192"/>
    <lineage>
        <taxon>Bacteria</taxon>
        <taxon>Bacillati</taxon>
        <taxon>Bacillota</taxon>
        <taxon>Erysipelotrichia</taxon>
        <taxon>Erysipelotrichales</taxon>
        <taxon>Erysipelotrichaceae</taxon>
        <taxon>Bulleidia</taxon>
    </lineage>
</organism>
<feature type="transmembrane region" description="Helical" evidence="1">
    <location>
        <begin position="15"/>
        <end position="35"/>
    </location>
</feature>
<comment type="caution">
    <text evidence="2">The sequence shown here is derived from an EMBL/GenBank/DDBJ whole genome shotgun (WGS) entry which is preliminary data.</text>
</comment>
<keyword evidence="3" id="KW-1185">Reference proteome</keyword>
<evidence type="ECO:0008006" key="4">
    <source>
        <dbReference type="Google" id="ProtNLM"/>
    </source>
</evidence>
<dbReference type="OrthoDB" id="1653085at2"/>
<keyword evidence="1" id="KW-0472">Membrane</keyword>
<evidence type="ECO:0000313" key="3">
    <source>
        <dbReference type="Proteomes" id="UP000005017"/>
    </source>
</evidence>
<dbReference type="STRING" id="679192.HMPREF9013_0495"/>
<keyword evidence="1" id="KW-0812">Transmembrane</keyword>
<accession>D2MQE3</accession>
<dbReference type="eggNOG" id="ENOG50334AE">
    <property type="taxonomic scope" value="Bacteria"/>
</dbReference>